<dbReference type="RefSeq" id="WP_024099658.1">
    <property type="nucleotide sequence ID" value="NZ_CP010730.1"/>
</dbReference>
<organism evidence="5 6">
    <name type="scientific">Phaeobacter inhibens</name>
    <dbReference type="NCBI Taxonomy" id="221822"/>
    <lineage>
        <taxon>Bacteria</taxon>
        <taxon>Pseudomonadati</taxon>
        <taxon>Pseudomonadota</taxon>
        <taxon>Alphaproteobacteria</taxon>
        <taxon>Rhodobacterales</taxon>
        <taxon>Roseobacteraceae</taxon>
        <taxon>Phaeobacter</taxon>
    </lineage>
</organism>
<dbReference type="PANTHER" id="PTHR39206:SF1">
    <property type="entry name" value="SLL8004 PROTEIN"/>
    <property type="match status" value="1"/>
</dbReference>
<gene>
    <name evidence="5" type="ORF">PhaeoP88_04466</name>
</gene>
<evidence type="ECO:0000256" key="1">
    <source>
        <dbReference type="ARBA" id="ARBA00022741"/>
    </source>
</evidence>
<evidence type="ECO:0000256" key="3">
    <source>
        <dbReference type="SAM" id="MobiDB-lite"/>
    </source>
</evidence>
<protein>
    <recommendedName>
        <fullName evidence="4">Zeta toxin domain-containing protein</fullName>
    </recommendedName>
</protein>
<keyword evidence="1" id="KW-0547">Nucleotide-binding</keyword>
<feature type="domain" description="Zeta toxin" evidence="4">
    <location>
        <begin position="3"/>
        <end position="143"/>
    </location>
</feature>
<dbReference type="Gene3D" id="3.40.50.300">
    <property type="entry name" value="P-loop containing nucleotide triphosphate hydrolases"/>
    <property type="match status" value="1"/>
</dbReference>
<feature type="compositionally biased region" description="Low complexity" evidence="3">
    <location>
        <begin position="230"/>
        <end position="239"/>
    </location>
</feature>
<dbReference type="PANTHER" id="PTHR39206">
    <property type="entry name" value="SLL8004 PROTEIN"/>
    <property type="match status" value="1"/>
</dbReference>
<proteinExistence type="predicted"/>
<evidence type="ECO:0000313" key="5">
    <source>
        <dbReference type="EMBL" id="AUR01778.1"/>
    </source>
</evidence>
<dbReference type="Pfam" id="PF06414">
    <property type="entry name" value="Zeta_toxin"/>
    <property type="match status" value="1"/>
</dbReference>
<dbReference type="SUPFAM" id="SSF52540">
    <property type="entry name" value="P-loop containing nucleoside triphosphate hydrolases"/>
    <property type="match status" value="1"/>
</dbReference>
<evidence type="ECO:0000313" key="6">
    <source>
        <dbReference type="Proteomes" id="UP000236447"/>
    </source>
</evidence>
<dbReference type="Proteomes" id="UP000236447">
    <property type="component" value="Plasmid pP88_e"/>
</dbReference>
<reference evidence="5 6" key="2">
    <citation type="journal article" date="2017" name="Genome Biol. Evol.">
        <title>Trajectories and Drivers of Genome Evolution in Surface-Associated Marine Phaeobacter.</title>
        <authorList>
            <person name="Freese H.M."/>
            <person name="Sikorski J."/>
            <person name="Bunk B."/>
            <person name="Scheuner C."/>
            <person name="Meier-Kolthoff J.P."/>
            <person name="Sproer C."/>
            <person name="Gram L."/>
            <person name="Overmann J."/>
        </authorList>
    </citation>
    <scope>NUCLEOTIDE SEQUENCE [LARGE SCALE GENOMIC DNA]</scope>
    <source>
        <strain evidence="5 6">P88</strain>
        <plasmid evidence="6">pp88_e</plasmid>
    </source>
</reference>
<name>A0A2I7KGQ3_9RHOB</name>
<keyword evidence="5" id="KW-0614">Plasmid</keyword>
<keyword evidence="2" id="KW-0067">ATP-binding</keyword>
<accession>A0A2I7KGQ3</accession>
<evidence type="ECO:0000256" key="2">
    <source>
        <dbReference type="ARBA" id="ARBA00022840"/>
    </source>
</evidence>
<feature type="region of interest" description="Disordered" evidence="3">
    <location>
        <begin position="227"/>
        <end position="246"/>
    </location>
</feature>
<dbReference type="AlphaFoldDB" id="A0A2I7KGQ3"/>
<dbReference type="InterPro" id="IPR010488">
    <property type="entry name" value="Zeta_toxin_domain"/>
</dbReference>
<dbReference type="GeneID" id="31848653"/>
<dbReference type="GO" id="GO:0016301">
    <property type="term" value="F:kinase activity"/>
    <property type="evidence" value="ECO:0007669"/>
    <property type="project" value="InterPro"/>
</dbReference>
<evidence type="ECO:0000259" key="4">
    <source>
        <dbReference type="Pfam" id="PF06414"/>
    </source>
</evidence>
<dbReference type="InterPro" id="IPR027417">
    <property type="entry name" value="P-loop_NTPase"/>
</dbReference>
<reference evidence="5 6" key="1">
    <citation type="journal article" date="2017" name="Front. Microbiol.">
        <title>Phaeobacter piscinae sp. nov., a species of the Roseobacter group and potential aquaculture probiont.</title>
        <authorList>
            <person name="Sonnenschein E.C."/>
            <person name="Phippen C.B.W."/>
            <person name="Nielsen K.F."/>
            <person name="Mateiu R.V."/>
            <person name="Melchiorsen J."/>
            <person name="Gram L."/>
            <person name="Overmann J."/>
            <person name="Freese H.M."/>
        </authorList>
    </citation>
    <scope>NUCLEOTIDE SEQUENCE [LARGE SCALE GENOMIC DNA]</scope>
    <source>
        <strain evidence="5 6">P88</strain>
        <plasmid evidence="6">pp88_e</plasmid>
    </source>
</reference>
<sequence>MTEQPLLIVVAGPNGSGKSTLTASGLAGDAPVIDPDAIARSLNPDNPAAAAVSAGKEALSQQQDAIENKQTFAVETTLSGNGPLRLMEQAQEAGYEVQLHYVRVGTPEANIDRISQRVADGGHFVPDEDVARRYERSMENLPKAISLSDSSTLYDNSGEVAEPVAELSRESFQFSENAPRWAVRAGYEGAKEYYAQAETDTEFRDAALRQAEATVAAGALSEDELEQLKQDLLTDPTPDLDNDHGL</sequence>
<dbReference type="GO" id="GO:0005524">
    <property type="term" value="F:ATP binding"/>
    <property type="evidence" value="ECO:0007669"/>
    <property type="project" value="UniProtKB-KW"/>
</dbReference>
<geneLocation type="plasmid" evidence="6">
    <name>pp88_e</name>
</geneLocation>
<dbReference type="EMBL" id="CP010730">
    <property type="protein sequence ID" value="AUR01778.1"/>
    <property type="molecule type" value="Genomic_DNA"/>
</dbReference>